<accession>A0ABT4BH09</accession>
<keyword evidence="3" id="KW-0378">Hydrolase</keyword>
<evidence type="ECO:0000259" key="4">
    <source>
        <dbReference type="Pfam" id="PF04586"/>
    </source>
</evidence>
<dbReference type="Proteomes" id="UP001151002">
    <property type="component" value="Unassembled WGS sequence"/>
</dbReference>
<dbReference type="InterPro" id="IPR006433">
    <property type="entry name" value="Prohead_protease"/>
</dbReference>
<proteinExistence type="predicted"/>
<dbReference type="NCBIfam" id="TIGR01543">
    <property type="entry name" value="proheadase_HK97"/>
    <property type="match status" value="1"/>
</dbReference>
<evidence type="ECO:0000313" key="5">
    <source>
        <dbReference type="EMBL" id="MCY1145257.1"/>
    </source>
</evidence>
<name>A0ABT4BH09_9ACTN</name>
<evidence type="ECO:0000313" key="6">
    <source>
        <dbReference type="Proteomes" id="UP001151002"/>
    </source>
</evidence>
<sequence length="166" mass="18608">MKIERRTLRSEVEHRSAGSGRRLIIGYAYKFRSLSQDLGGFREQIIEGSSRQSIAKDDVRALFNHDPNFVLGRNRAGTLRMAEDSTGLHYEVDADERISYVRDLLLSLERGDISQSSFGFRVKLDGQEWSVSDDGSTPLRSITQMTLVDVSVVTYPAYLNSESAAA</sequence>
<dbReference type="GO" id="GO:0006508">
    <property type="term" value="P:proteolysis"/>
    <property type="evidence" value="ECO:0007669"/>
    <property type="project" value="UniProtKB-KW"/>
</dbReference>
<keyword evidence="2 5" id="KW-0645">Protease</keyword>
<gene>
    <name evidence="5" type="ORF">OWR29_45270</name>
</gene>
<dbReference type="Pfam" id="PF04586">
    <property type="entry name" value="Peptidase_S78"/>
    <property type="match status" value="1"/>
</dbReference>
<evidence type="ECO:0000256" key="3">
    <source>
        <dbReference type="ARBA" id="ARBA00022801"/>
    </source>
</evidence>
<dbReference type="GO" id="GO:0008233">
    <property type="term" value="F:peptidase activity"/>
    <property type="evidence" value="ECO:0007669"/>
    <property type="project" value="UniProtKB-KW"/>
</dbReference>
<feature type="domain" description="Prohead serine protease" evidence="4">
    <location>
        <begin position="12"/>
        <end position="162"/>
    </location>
</feature>
<comment type="caution">
    <text evidence="5">The sequence shown here is derived from an EMBL/GenBank/DDBJ whole genome shotgun (WGS) entry which is preliminary data.</text>
</comment>
<protein>
    <submittedName>
        <fullName evidence="5">HK97 family phage prohead protease</fullName>
    </submittedName>
</protein>
<dbReference type="InterPro" id="IPR054613">
    <property type="entry name" value="Peptidase_S78_dom"/>
</dbReference>
<evidence type="ECO:0000256" key="1">
    <source>
        <dbReference type="ARBA" id="ARBA00022612"/>
    </source>
</evidence>
<organism evidence="5 6">
    <name type="scientific">Paractinoplanes pyxinae</name>
    <dbReference type="NCBI Taxonomy" id="2997416"/>
    <lineage>
        <taxon>Bacteria</taxon>
        <taxon>Bacillati</taxon>
        <taxon>Actinomycetota</taxon>
        <taxon>Actinomycetes</taxon>
        <taxon>Micromonosporales</taxon>
        <taxon>Micromonosporaceae</taxon>
        <taxon>Paractinoplanes</taxon>
    </lineage>
</organism>
<dbReference type="RefSeq" id="WP_267569860.1">
    <property type="nucleotide sequence ID" value="NZ_JAPNTZ010000024.1"/>
</dbReference>
<keyword evidence="6" id="KW-1185">Reference proteome</keyword>
<evidence type="ECO:0000256" key="2">
    <source>
        <dbReference type="ARBA" id="ARBA00022670"/>
    </source>
</evidence>
<keyword evidence="1" id="KW-1188">Viral release from host cell</keyword>
<dbReference type="EMBL" id="JAPNTZ010000024">
    <property type="protein sequence ID" value="MCY1145257.1"/>
    <property type="molecule type" value="Genomic_DNA"/>
</dbReference>
<reference evidence="5" key="1">
    <citation type="submission" date="2022-11" db="EMBL/GenBank/DDBJ databases">
        <authorList>
            <person name="Somphong A."/>
            <person name="Phongsopitanun W."/>
        </authorList>
    </citation>
    <scope>NUCLEOTIDE SEQUENCE</scope>
    <source>
        <strain evidence="5">Pm04-4</strain>
    </source>
</reference>